<dbReference type="Gramene" id="KFK23952">
    <property type="protein sequence ID" value="KFK23952"/>
    <property type="gene ID" value="AALP_AAs53926U000100"/>
</dbReference>
<evidence type="ECO:0000313" key="3">
    <source>
        <dbReference type="Proteomes" id="UP000029120"/>
    </source>
</evidence>
<reference evidence="3" key="1">
    <citation type="journal article" date="2015" name="Nat. Plants">
        <title>Genome expansion of Arabis alpina linked with retrotransposition and reduced symmetric DNA methylation.</title>
        <authorList>
            <person name="Willing E.M."/>
            <person name="Rawat V."/>
            <person name="Mandakova T."/>
            <person name="Maumus F."/>
            <person name="James G.V."/>
            <person name="Nordstroem K.J."/>
            <person name="Becker C."/>
            <person name="Warthmann N."/>
            <person name="Chica C."/>
            <person name="Szarzynska B."/>
            <person name="Zytnicki M."/>
            <person name="Albani M.C."/>
            <person name="Kiefer C."/>
            <person name="Bergonzi S."/>
            <person name="Castaings L."/>
            <person name="Mateos J.L."/>
            <person name="Berns M.C."/>
            <person name="Bujdoso N."/>
            <person name="Piofczyk T."/>
            <person name="de Lorenzo L."/>
            <person name="Barrero-Sicilia C."/>
            <person name="Mateos I."/>
            <person name="Piednoel M."/>
            <person name="Hagmann J."/>
            <person name="Chen-Min-Tao R."/>
            <person name="Iglesias-Fernandez R."/>
            <person name="Schuster S.C."/>
            <person name="Alonso-Blanco C."/>
            <person name="Roudier F."/>
            <person name="Carbonero P."/>
            <person name="Paz-Ares J."/>
            <person name="Davis S.J."/>
            <person name="Pecinka A."/>
            <person name="Quesneville H."/>
            <person name="Colot V."/>
            <person name="Lysak M.A."/>
            <person name="Weigel D."/>
            <person name="Coupland G."/>
            <person name="Schneeberger K."/>
        </authorList>
    </citation>
    <scope>NUCLEOTIDE SEQUENCE [LARGE SCALE GENOMIC DNA]</scope>
    <source>
        <strain evidence="3">cv. Pajares</strain>
    </source>
</reference>
<sequence>MFEKKGTTLLKKTNKTLGQLSKLSFDNRPPSNPPSSTTFLRGDSESSELRNQLGFVDVDADCGEKEFILSQYFFCTPDLHRRRCLLRVYFNLNLLRS</sequence>
<feature type="non-terminal residue" evidence="2">
    <location>
        <position position="97"/>
    </location>
</feature>
<evidence type="ECO:0000256" key="1">
    <source>
        <dbReference type="SAM" id="MobiDB-lite"/>
    </source>
</evidence>
<evidence type="ECO:0000313" key="2">
    <source>
        <dbReference type="EMBL" id="KFK23952.1"/>
    </source>
</evidence>
<proteinExistence type="predicted"/>
<feature type="region of interest" description="Disordered" evidence="1">
    <location>
        <begin position="21"/>
        <end position="45"/>
    </location>
</feature>
<dbReference type="Proteomes" id="UP000029120">
    <property type="component" value="Unassembled WGS sequence"/>
</dbReference>
<keyword evidence="3" id="KW-1185">Reference proteome</keyword>
<name>A0A087G250_ARAAL</name>
<protein>
    <submittedName>
        <fullName evidence="2">Uncharacterized protein</fullName>
    </submittedName>
</protein>
<dbReference type="eggNOG" id="KOG0601">
    <property type="taxonomic scope" value="Eukaryota"/>
</dbReference>
<dbReference type="EMBL" id="KL973637">
    <property type="protein sequence ID" value="KFK23952.1"/>
    <property type="molecule type" value="Genomic_DNA"/>
</dbReference>
<accession>A0A087G250</accession>
<dbReference type="AlphaFoldDB" id="A0A087G250"/>
<organism evidence="2 3">
    <name type="scientific">Arabis alpina</name>
    <name type="common">Alpine rock-cress</name>
    <dbReference type="NCBI Taxonomy" id="50452"/>
    <lineage>
        <taxon>Eukaryota</taxon>
        <taxon>Viridiplantae</taxon>
        <taxon>Streptophyta</taxon>
        <taxon>Embryophyta</taxon>
        <taxon>Tracheophyta</taxon>
        <taxon>Spermatophyta</taxon>
        <taxon>Magnoliopsida</taxon>
        <taxon>eudicotyledons</taxon>
        <taxon>Gunneridae</taxon>
        <taxon>Pentapetalae</taxon>
        <taxon>rosids</taxon>
        <taxon>malvids</taxon>
        <taxon>Brassicales</taxon>
        <taxon>Brassicaceae</taxon>
        <taxon>Arabideae</taxon>
        <taxon>Arabis</taxon>
    </lineage>
</organism>
<gene>
    <name evidence="2" type="ORF">AALP_AAs53926U000100</name>
</gene>